<dbReference type="Proteomes" id="UP001187471">
    <property type="component" value="Unassembled WGS sequence"/>
</dbReference>
<organism evidence="1 2">
    <name type="scientific">Escallonia rubra</name>
    <dbReference type="NCBI Taxonomy" id="112253"/>
    <lineage>
        <taxon>Eukaryota</taxon>
        <taxon>Viridiplantae</taxon>
        <taxon>Streptophyta</taxon>
        <taxon>Embryophyta</taxon>
        <taxon>Tracheophyta</taxon>
        <taxon>Spermatophyta</taxon>
        <taxon>Magnoliopsida</taxon>
        <taxon>eudicotyledons</taxon>
        <taxon>Gunneridae</taxon>
        <taxon>Pentapetalae</taxon>
        <taxon>asterids</taxon>
        <taxon>campanulids</taxon>
        <taxon>Escalloniales</taxon>
        <taxon>Escalloniaceae</taxon>
        <taxon>Escallonia</taxon>
    </lineage>
</organism>
<reference evidence="1" key="1">
    <citation type="submission" date="2022-12" db="EMBL/GenBank/DDBJ databases">
        <title>Draft genome assemblies for two species of Escallonia (Escalloniales).</title>
        <authorList>
            <person name="Chanderbali A."/>
            <person name="Dervinis C."/>
            <person name="Anghel I."/>
            <person name="Soltis D."/>
            <person name="Soltis P."/>
            <person name="Zapata F."/>
        </authorList>
    </citation>
    <scope>NUCLEOTIDE SEQUENCE</scope>
    <source>
        <strain evidence="1">UCBG92.1500</strain>
        <tissue evidence="1">Leaf</tissue>
    </source>
</reference>
<accession>A0AA88QYK5</accession>
<gene>
    <name evidence="1" type="ORF">RJ640_007037</name>
</gene>
<protein>
    <submittedName>
        <fullName evidence="1">Uncharacterized protein</fullName>
    </submittedName>
</protein>
<keyword evidence="2" id="KW-1185">Reference proteome</keyword>
<comment type="caution">
    <text evidence="1">The sequence shown here is derived from an EMBL/GenBank/DDBJ whole genome shotgun (WGS) entry which is preliminary data.</text>
</comment>
<name>A0AA88QYK5_9ASTE</name>
<evidence type="ECO:0000313" key="1">
    <source>
        <dbReference type="EMBL" id="KAK2977562.1"/>
    </source>
</evidence>
<dbReference type="AlphaFoldDB" id="A0AA88QYK5"/>
<proteinExistence type="predicted"/>
<sequence>MRFELAGLVNASNKLLFKLESSTPFLSSSHKLRSFEVNLFLGISKTCSILHEGIQLSVADASVTVSISVTETTPSSPAGEERTQELESFLELFFAQKAVAVFVVPFEDAL</sequence>
<evidence type="ECO:0000313" key="2">
    <source>
        <dbReference type="Proteomes" id="UP001187471"/>
    </source>
</evidence>
<dbReference type="EMBL" id="JAVXUO010001975">
    <property type="protein sequence ID" value="KAK2977562.1"/>
    <property type="molecule type" value="Genomic_DNA"/>
</dbReference>